<dbReference type="EMBL" id="JACOQL010000003">
    <property type="protein sequence ID" value="MBC9247509.1"/>
    <property type="molecule type" value="Genomic_DNA"/>
</dbReference>
<sequence>MNIESFNRSIRAVDAVLADLNLLEGTVYNCSLPRSMDFNQTCLTSKDYNEIYETGLRLSHYNFLLLDLAYFQFTHKGPTEWALAFYPNPRITGSIEALSEFKEFSVARDSGEISEEEFSELSTSMPINYYVPRFRYEFSESQFRPVQHPGAHFHIGMSGEDRWGSSRRLSPLSFCYLMLKYYYPEHWWPLSRFSQSREDWASPKILEYCLDKKLENSLRNDGVSHLFCEEERPGLHFSTV</sequence>
<dbReference type="Pfam" id="PF10053">
    <property type="entry name" value="DUF2290"/>
    <property type="match status" value="1"/>
</dbReference>
<proteinExistence type="predicted"/>
<name>A0A926JDE3_9RHOB</name>
<reference evidence="1" key="1">
    <citation type="submission" date="2020-08" db="EMBL/GenBank/DDBJ databases">
        <title>Paracoccus amoyensis sp. nov., isolated from the surface seawater at coast of Xiamen, Fujian.</title>
        <authorList>
            <person name="Lyu L."/>
        </authorList>
    </citation>
    <scope>NUCLEOTIDE SEQUENCE</scope>
    <source>
        <strain evidence="1">11-3</strain>
    </source>
</reference>
<organism evidence="1 2">
    <name type="scientific">Paracoccus amoyensis</name>
    <dbReference type="NCBI Taxonomy" id="2760093"/>
    <lineage>
        <taxon>Bacteria</taxon>
        <taxon>Pseudomonadati</taxon>
        <taxon>Pseudomonadota</taxon>
        <taxon>Alphaproteobacteria</taxon>
        <taxon>Rhodobacterales</taxon>
        <taxon>Paracoccaceae</taxon>
        <taxon>Paracoccus</taxon>
    </lineage>
</organism>
<gene>
    <name evidence="1" type="ORF">H4P12_12490</name>
</gene>
<evidence type="ECO:0000313" key="1">
    <source>
        <dbReference type="EMBL" id="MBC9247509.1"/>
    </source>
</evidence>
<dbReference type="RefSeq" id="WP_166331135.1">
    <property type="nucleotide sequence ID" value="NZ_JACOQL010000003.1"/>
</dbReference>
<comment type="caution">
    <text evidence="1">The sequence shown here is derived from an EMBL/GenBank/DDBJ whole genome shotgun (WGS) entry which is preliminary data.</text>
</comment>
<protein>
    <submittedName>
        <fullName evidence="1">DUF2290 domain-containing protein</fullName>
    </submittedName>
</protein>
<dbReference type="InterPro" id="IPR018742">
    <property type="entry name" value="DUF2290"/>
</dbReference>
<accession>A0A926JDE3</accession>
<evidence type="ECO:0000313" key="2">
    <source>
        <dbReference type="Proteomes" id="UP000608594"/>
    </source>
</evidence>
<dbReference type="AlphaFoldDB" id="A0A926JDE3"/>
<dbReference type="Proteomes" id="UP000608594">
    <property type="component" value="Unassembled WGS sequence"/>
</dbReference>
<keyword evidence="2" id="KW-1185">Reference proteome</keyword>